<dbReference type="KEGG" id="grs:C7S20_16990"/>
<dbReference type="SUPFAM" id="SSF46785">
    <property type="entry name" value="Winged helix' DNA-binding domain"/>
    <property type="match status" value="1"/>
</dbReference>
<keyword evidence="2" id="KW-1185">Reference proteome</keyword>
<name>A0A2R3ZB94_9FLAO</name>
<dbReference type="EMBL" id="CP028136">
    <property type="protein sequence ID" value="AVR47520.1"/>
    <property type="molecule type" value="Genomic_DNA"/>
</dbReference>
<dbReference type="AlphaFoldDB" id="A0A2R3ZB94"/>
<dbReference type="PANTHER" id="PTHR33221:SF15">
    <property type="entry name" value="HTH-TYPE TRANSCRIPTIONAL REGULATOR YWGB-RELATED"/>
    <property type="match status" value="1"/>
</dbReference>
<sequence length="144" mass="15988">MISKSCKYAIRAAIFLASRAGEDVKFGVKEVAEEIEAPSAFTAKILRNLNKYKIVTSLKGPYGGFYCENYQLQLPVIEIVNAIDGLAVFKECVMGLHQCSDEHPCPMHHTYAKTRNDFFKSFEETTIGSLASDLSKGAVYLKNP</sequence>
<gene>
    <name evidence="1" type="ORF">C7S20_16990</name>
</gene>
<dbReference type="PANTHER" id="PTHR33221">
    <property type="entry name" value="WINGED HELIX-TURN-HELIX TRANSCRIPTIONAL REGULATOR, RRF2 FAMILY"/>
    <property type="match status" value="1"/>
</dbReference>
<reference evidence="2" key="1">
    <citation type="submission" date="2018-03" db="EMBL/GenBank/DDBJ databases">
        <title>Gramella fulva sp. nov., isolated from a dry surface of tidal flat.</title>
        <authorList>
            <person name="Hwang S.H."/>
            <person name="Hwang W.M."/>
            <person name="Kang K."/>
            <person name="Ahn T.-Y."/>
        </authorList>
    </citation>
    <scope>NUCLEOTIDE SEQUENCE [LARGE SCALE GENOMIC DNA]</scope>
    <source>
        <strain evidence="2">SH35</strain>
    </source>
</reference>
<evidence type="ECO:0000313" key="1">
    <source>
        <dbReference type="EMBL" id="AVR47520.1"/>
    </source>
</evidence>
<dbReference type="NCBIfam" id="TIGR00738">
    <property type="entry name" value="rrf2_super"/>
    <property type="match status" value="1"/>
</dbReference>
<dbReference type="Gene3D" id="1.10.10.10">
    <property type="entry name" value="Winged helix-like DNA-binding domain superfamily/Winged helix DNA-binding domain"/>
    <property type="match status" value="1"/>
</dbReference>
<dbReference type="InterPro" id="IPR036390">
    <property type="entry name" value="WH_DNA-bd_sf"/>
</dbReference>
<accession>A0A2R3ZB94</accession>
<proteinExistence type="predicted"/>
<dbReference type="InterPro" id="IPR036388">
    <property type="entry name" value="WH-like_DNA-bd_sf"/>
</dbReference>
<evidence type="ECO:0000313" key="2">
    <source>
        <dbReference type="Proteomes" id="UP000241507"/>
    </source>
</evidence>
<dbReference type="PROSITE" id="PS51197">
    <property type="entry name" value="HTH_RRF2_2"/>
    <property type="match status" value="1"/>
</dbReference>
<dbReference type="InterPro" id="IPR000944">
    <property type="entry name" value="Tscrpt_reg_Rrf2"/>
</dbReference>
<dbReference type="OrthoDB" id="9808360at2"/>
<dbReference type="Proteomes" id="UP000241507">
    <property type="component" value="Chromosome"/>
</dbReference>
<dbReference type="GO" id="GO:0005829">
    <property type="term" value="C:cytosol"/>
    <property type="evidence" value="ECO:0007669"/>
    <property type="project" value="TreeGrafter"/>
</dbReference>
<dbReference type="GO" id="GO:0003700">
    <property type="term" value="F:DNA-binding transcription factor activity"/>
    <property type="evidence" value="ECO:0007669"/>
    <property type="project" value="TreeGrafter"/>
</dbReference>
<organism evidence="1 2">
    <name type="scientific">Christiangramia fulva</name>
    <dbReference type="NCBI Taxonomy" id="2126553"/>
    <lineage>
        <taxon>Bacteria</taxon>
        <taxon>Pseudomonadati</taxon>
        <taxon>Bacteroidota</taxon>
        <taxon>Flavobacteriia</taxon>
        <taxon>Flavobacteriales</taxon>
        <taxon>Flavobacteriaceae</taxon>
        <taxon>Christiangramia</taxon>
    </lineage>
</organism>
<dbReference type="Pfam" id="PF02082">
    <property type="entry name" value="Rrf2"/>
    <property type="match status" value="1"/>
</dbReference>
<protein>
    <submittedName>
        <fullName evidence="1">Transcriptional regulator</fullName>
    </submittedName>
</protein>